<keyword evidence="2" id="KW-0472">Membrane</keyword>
<evidence type="ECO:0000256" key="2">
    <source>
        <dbReference type="SAM" id="Phobius"/>
    </source>
</evidence>
<dbReference type="GO" id="GO:0007606">
    <property type="term" value="P:sensory perception of chemical stimulus"/>
    <property type="evidence" value="ECO:0007669"/>
    <property type="project" value="InterPro"/>
</dbReference>
<dbReference type="InterPro" id="IPR004151">
    <property type="entry name" value="7TM_GPCR_serpentine_rcpt_Sre"/>
</dbReference>
<dbReference type="Pfam" id="PF03125">
    <property type="entry name" value="Sre"/>
    <property type="match status" value="1"/>
</dbReference>
<reference evidence="4" key="1">
    <citation type="submission" date="2022-11" db="UniProtKB">
        <authorList>
            <consortium name="WormBaseParasite"/>
        </authorList>
    </citation>
    <scope>IDENTIFICATION</scope>
</reference>
<protein>
    <submittedName>
        <fullName evidence="4">Gustatory receptor</fullName>
    </submittedName>
</protein>
<feature type="transmembrane region" description="Helical" evidence="2">
    <location>
        <begin position="157"/>
        <end position="178"/>
    </location>
</feature>
<keyword evidence="2" id="KW-1133">Transmembrane helix</keyword>
<feature type="transmembrane region" description="Helical" evidence="2">
    <location>
        <begin position="247"/>
        <end position="270"/>
    </location>
</feature>
<feature type="transmembrane region" description="Helical" evidence="2">
    <location>
        <begin position="127"/>
        <end position="145"/>
    </location>
</feature>
<comment type="similarity">
    <text evidence="1">Belongs to the nematode receptor-like protein sre family.</text>
</comment>
<feature type="transmembrane region" description="Helical" evidence="2">
    <location>
        <begin position="85"/>
        <end position="106"/>
    </location>
</feature>
<dbReference type="GO" id="GO:0016020">
    <property type="term" value="C:membrane"/>
    <property type="evidence" value="ECO:0007669"/>
    <property type="project" value="InterPro"/>
</dbReference>
<dbReference type="WBParaSite" id="Gr19_v10_g15252.t1">
    <property type="protein sequence ID" value="Gr19_v10_g15252.t1"/>
    <property type="gene ID" value="Gr19_v10_g15252"/>
</dbReference>
<dbReference type="Proteomes" id="UP000887572">
    <property type="component" value="Unplaced"/>
</dbReference>
<keyword evidence="2" id="KW-0812">Transmembrane</keyword>
<dbReference type="PANTHER" id="PTHR47521">
    <property type="entry name" value="SERPENTINE RECEPTOR, CLASS E (EPSILON)-RELATED"/>
    <property type="match status" value="1"/>
</dbReference>
<feature type="transmembrane region" description="Helical" evidence="2">
    <location>
        <begin position="12"/>
        <end position="37"/>
    </location>
</feature>
<evidence type="ECO:0000256" key="1">
    <source>
        <dbReference type="ARBA" id="ARBA00006803"/>
    </source>
</evidence>
<keyword evidence="3" id="KW-1185">Reference proteome</keyword>
<evidence type="ECO:0000313" key="4">
    <source>
        <dbReference type="WBParaSite" id="Gr19_v10_g15252.t1"/>
    </source>
</evidence>
<feature type="transmembrane region" description="Helical" evidence="2">
    <location>
        <begin position="215"/>
        <end position="241"/>
    </location>
</feature>
<proteinExistence type="inferred from homology"/>
<organism evidence="3 4">
    <name type="scientific">Globodera rostochiensis</name>
    <name type="common">Golden nematode worm</name>
    <name type="synonym">Heterodera rostochiensis</name>
    <dbReference type="NCBI Taxonomy" id="31243"/>
    <lineage>
        <taxon>Eukaryota</taxon>
        <taxon>Metazoa</taxon>
        <taxon>Ecdysozoa</taxon>
        <taxon>Nematoda</taxon>
        <taxon>Chromadorea</taxon>
        <taxon>Rhabditida</taxon>
        <taxon>Tylenchina</taxon>
        <taxon>Tylenchomorpha</taxon>
        <taxon>Tylenchoidea</taxon>
        <taxon>Heteroderidae</taxon>
        <taxon>Heteroderinae</taxon>
        <taxon>Globodera</taxon>
    </lineage>
</organism>
<dbReference type="AlphaFoldDB" id="A0A914HAD3"/>
<dbReference type="PANTHER" id="PTHR47521:SF7">
    <property type="entry name" value="SERPENTINE RECEPTOR CLASS EPSILON-6"/>
    <property type="match status" value="1"/>
</dbReference>
<feature type="transmembrane region" description="Helical" evidence="2">
    <location>
        <begin position="49"/>
        <end position="70"/>
    </location>
</feature>
<dbReference type="InterPro" id="IPR052860">
    <property type="entry name" value="NRL-GPCR1"/>
</dbReference>
<accession>A0A914HAD3</accession>
<evidence type="ECO:0000313" key="3">
    <source>
        <dbReference type="Proteomes" id="UP000887572"/>
    </source>
</evidence>
<sequence>MASPSGTVVLLAYTFFSFEFLTDIVVLAIACLNLAVIGPTKLLHPNLKFILITQSVTVVFFVFVRSAMLVPKLISNDDLFTPANMILQICLGFEAIFRRVLGHALIIERFVATMYTNSYENYRNFHFNLVWFSITFIIAFLNTITNEQSWTVTPFNLITVIFSTVSSFVEFLIIIIIGRYNQRKYDSQIEEASPNNYHIGQRYQVSENVKTAKQLLPALFCIFLSNLVTALLFVIIVFNLVNEGYQISLAYAFLIWTDTMLAAAIELTVITHHPLLKKRFVRILKNIFCFKRNQVDVAPNCAQIATIGSNGENEGTEYFKMLQQLWDR</sequence>
<name>A0A914HAD3_GLORO</name>